<dbReference type="PROSITE" id="PS00675">
    <property type="entry name" value="SIGMA54_INTERACT_1"/>
    <property type="match status" value="1"/>
</dbReference>
<keyword evidence="8" id="KW-1185">Reference proteome</keyword>
<dbReference type="Gene3D" id="1.10.10.60">
    <property type="entry name" value="Homeodomain-like"/>
    <property type="match status" value="1"/>
</dbReference>
<dbReference type="SUPFAM" id="SSF52540">
    <property type="entry name" value="P-loop containing nucleoside triphosphate hydrolases"/>
    <property type="match status" value="1"/>
</dbReference>
<dbReference type="InterPro" id="IPR002197">
    <property type="entry name" value="HTH_Fis"/>
</dbReference>
<dbReference type="InterPro" id="IPR003593">
    <property type="entry name" value="AAA+_ATPase"/>
</dbReference>
<evidence type="ECO:0000256" key="2">
    <source>
        <dbReference type="ARBA" id="ARBA00022840"/>
    </source>
</evidence>
<dbReference type="Pfam" id="PF00158">
    <property type="entry name" value="Sigma54_activat"/>
    <property type="match status" value="1"/>
</dbReference>
<dbReference type="InterPro" id="IPR027417">
    <property type="entry name" value="P-loop_NTPase"/>
</dbReference>
<dbReference type="Pfam" id="PF06490">
    <property type="entry name" value="FleQ"/>
    <property type="match status" value="1"/>
</dbReference>
<gene>
    <name evidence="7" type="ORF">QS748_05585</name>
</gene>
<feature type="domain" description="Sigma-54 factor interaction" evidence="6">
    <location>
        <begin position="146"/>
        <end position="374"/>
    </location>
</feature>
<evidence type="ECO:0000313" key="8">
    <source>
        <dbReference type="Proteomes" id="UP001178148"/>
    </source>
</evidence>
<dbReference type="Gene3D" id="3.40.50.2300">
    <property type="match status" value="1"/>
</dbReference>
<dbReference type="Pfam" id="PF02954">
    <property type="entry name" value="HTH_8"/>
    <property type="match status" value="1"/>
</dbReference>
<dbReference type="Gene3D" id="1.10.8.60">
    <property type="match status" value="1"/>
</dbReference>
<evidence type="ECO:0000256" key="3">
    <source>
        <dbReference type="ARBA" id="ARBA00023015"/>
    </source>
</evidence>
<keyword evidence="3" id="KW-0805">Transcription regulation</keyword>
<keyword evidence="4" id="KW-0238">DNA-binding</keyword>
<evidence type="ECO:0000256" key="1">
    <source>
        <dbReference type="ARBA" id="ARBA00022741"/>
    </source>
</evidence>
<keyword evidence="1" id="KW-0547">Nucleotide-binding</keyword>
<dbReference type="PROSITE" id="PS50045">
    <property type="entry name" value="SIGMA54_INTERACT_4"/>
    <property type="match status" value="1"/>
</dbReference>
<dbReference type="Gene3D" id="3.40.50.300">
    <property type="entry name" value="P-loop containing nucleotide triphosphate hydrolases"/>
    <property type="match status" value="1"/>
</dbReference>
<accession>A0AA90NKM5</accession>
<dbReference type="GO" id="GO:0043565">
    <property type="term" value="F:sequence-specific DNA binding"/>
    <property type="evidence" value="ECO:0007669"/>
    <property type="project" value="InterPro"/>
</dbReference>
<comment type="caution">
    <text evidence="7">The sequence shown here is derived from an EMBL/GenBank/DDBJ whole genome shotgun (WGS) entry which is preliminary data.</text>
</comment>
<dbReference type="GO" id="GO:0006355">
    <property type="term" value="P:regulation of DNA-templated transcription"/>
    <property type="evidence" value="ECO:0007669"/>
    <property type="project" value="InterPro"/>
</dbReference>
<keyword evidence="5" id="KW-0804">Transcription</keyword>
<dbReference type="GO" id="GO:0005524">
    <property type="term" value="F:ATP binding"/>
    <property type="evidence" value="ECO:0007669"/>
    <property type="project" value="UniProtKB-KW"/>
</dbReference>
<dbReference type="InterPro" id="IPR002078">
    <property type="entry name" value="Sigma_54_int"/>
</dbReference>
<name>A0AA90NKM5_9GAMM</name>
<dbReference type="InterPro" id="IPR025943">
    <property type="entry name" value="Sigma_54_int_dom_ATP-bd_2"/>
</dbReference>
<sequence length="485" mass="54233">MEITNQILIIDSAPQRSHDLSTILKFVGCRPIVMDAANWEDFIGVHNPETFGAIFLGDFIDAETSLQAILTKIQRWSVGIPVIRVEELVPENLQAAFKQQIIARIDWPCSNAQLLSIIHYGQIYREQWRKTQQAGSNQQVKICCGLVGKGEKIQKVRSLMAQVADSDVNVLITGESGTGKEVVARSLHQYSSRRDGPFVPVNCGAIPKDLLETELFGHEKGAFTGAVSSRKGRFEIAQGGTLFLDEIGDMPLQMQVKLLRVLQERVIERVGAVGSIDIDIRIVAATHKNLKDMIKIGTFREDLYYRLNVFPIEMPAMRDRPEDIPLMINDLIQTMEKEGRGSIRLSAIAILSLCRHAWKGNVREMANLLERMAIMYPCGVVGVQDLPEDYRHLSAYDDAEIADLFPDSIPSEVAVGIDDLALLPIGGLNLKDFLTRLEISLIQQALSDCKNVVARAADKLQIRRTTLVEKMRKYGLHRYEEATNG</sequence>
<dbReference type="Proteomes" id="UP001178148">
    <property type="component" value="Unassembled WGS sequence"/>
</dbReference>
<dbReference type="AlphaFoldDB" id="A0AA90NKM5"/>
<dbReference type="PROSITE" id="PS00676">
    <property type="entry name" value="SIGMA54_INTERACT_2"/>
    <property type="match status" value="1"/>
</dbReference>
<dbReference type="InterPro" id="IPR011006">
    <property type="entry name" value="CheY-like_superfamily"/>
</dbReference>
<dbReference type="InterPro" id="IPR009057">
    <property type="entry name" value="Homeodomain-like_sf"/>
</dbReference>
<organism evidence="7 8">
    <name type="scientific">Candidatus Endonucleibacter bathymodioli</name>
    <dbReference type="NCBI Taxonomy" id="539814"/>
    <lineage>
        <taxon>Bacteria</taxon>
        <taxon>Pseudomonadati</taxon>
        <taxon>Pseudomonadota</taxon>
        <taxon>Gammaproteobacteria</taxon>
        <taxon>Oceanospirillales</taxon>
        <taxon>Endozoicomonadaceae</taxon>
        <taxon>Candidatus Endonucleibacter</taxon>
    </lineage>
</organism>
<keyword evidence="2" id="KW-0067">ATP-binding</keyword>
<dbReference type="InterPro" id="IPR058031">
    <property type="entry name" value="AAA_lid_NorR"/>
</dbReference>
<evidence type="ECO:0000256" key="5">
    <source>
        <dbReference type="ARBA" id="ARBA00023163"/>
    </source>
</evidence>
<dbReference type="SUPFAM" id="SSF46689">
    <property type="entry name" value="Homeodomain-like"/>
    <property type="match status" value="1"/>
</dbReference>
<evidence type="ECO:0000256" key="4">
    <source>
        <dbReference type="ARBA" id="ARBA00023125"/>
    </source>
</evidence>
<dbReference type="FunFam" id="3.40.50.300:FF:000006">
    <property type="entry name" value="DNA-binding transcriptional regulator NtrC"/>
    <property type="match status" value="1"/>
</dbReference>
<dbReference type="SMART" id="SM00382">
    <property type="entry name" value="AAA"/>
    <property type="match status" value="1"/>
</dbReference>
<dbReference type="InterPro" id="IPR010518">
    <property type="entry name" value="FleQ"/>
</dbReference>
<dbReference type="SUPFAM" id="SSF52172">
    <property type="entry name" value="CheY-like"/>
    <property type="match status" value="1"/>
</dbReference>
<dbReference type="PRINTS" id="PR01590">
    <property type="entry name" value="HTHFIS"/>
</dbReference>
<evidence type="ECO:0000313" key="7">
    <source>
        <dbReference type="EMBL" id="MDP0588684.1"/>
    </source>
</evidence>
<dbReference type="PANTHER" id="PTHR32071">
    <property type="entry name" value="TRANSCRIPTIONAL REGULATORY PROTEIN"/>
    <property type="match status" value="1"/>
</dbReference>
<reference evidence="7 8" key="1">
    <citation type="journal article" date="2023" name="bioRxiv">
        <title>An intranuclear bacterial parasite of deep-sea mussels expresses apoptosis inhibitors acquired from its host.</title>
        <authorList>
            <person name="Gonzalez Porras M.A."/>
            <person name="Assie A."/>
            <person name="Tietjen M."/>
            <person name="Violette M."/>
            <person name="Kleiner M."/>
            <person name="Gruber-Vodicka H."/>
            <person name="Dubilier N."/>
            <person name="Leisch N."/>
        </authorList>
    </citation>
    <scope>NUCLEOTIDE SEQUENCE [LARGE SCALE GENOMIC DNA]</scope>
    <source>
        <strain evidence="7">IAP13</strain>
    </source>
</reference>
<dbReference type="PANTHER" id="PTHR32071:SF117">
    <property type="entry name" value="PTS-DEPENDENT DIHYDROXYACETONE KINASE OPERON REGULATORY PROTEIN-RELATED"/>
    <property type="match status" value="1"/>
</dbReference>
<evidence type="ECO:0000259" key="6">
    <source>
        <dbReference type="PROSITE" id="PS50045"/>
    </source>
</evidence>
<dbReference type="EMBL" id="JASXSV010000006">
    <property type="protein sequence ID" value="MDP0588684.1"/>
    <property type="molecule type" value="Genomic_DNA"/>
</dbReference>
<dbReference type="InterPro" id="IPR025662">
    <property type="entry name" value="Sigma_54_int_dom_ATP-bd_1"/>
</dbReference>
<dbReference type="Pfam" id="PF25601">
    <property type="entry name" value="AAA_lid_14"/>
    <property type="match status" value="1"/>
</dbReference>
<proteinExistence type="predicted"/>
<dbReference type="CDD" id="cd00009">
    <property type="entry name" value="AAA"/>
    <property type="match status" value="1"/>
</dbReference>
<protein>
    <submittedName>
        <fullName evidence="7">Sigma-54 dependent transcriptional regulator</fullName>
    </submittedName>
</protein>